<dbReference type="InterPro" id="IPR039034">
    <property type="entry name" value="INPP4"/>
</dbReference>
<accession>A0A1Y2HST4</accession>
<feature type="compositionally biased region" description="Low complexity" evidence="3">
    <location>
        <begin position="979"/>
        <end position="989"/>
    </location>
</feature>
<sequence>MRFNEADVAYFGSSPTSVTYRGWLWKRGDLPISSVPSFTLPPLATLYKKRWFVLKGNLLFYFHTPDDTVPAGFVLLEHCQVATGPVPAGMESQSEIPPYHMKISFLSESSRRTYELVAPTSEERLAWIQHLASASIDYLHNEIRYLKERVRQLDGGDHQATQPKSAAESSGTDNAATTDATRDLSMSSATMDSATGGNEKSSLMYTPGASSFSHALAFSLRVTMSLPISLPASPATGGVEVIISKDCYLYLALHQARGSSCTEWVPIKQFAATPFFTCLPANLHHETLLSLYLVQPSTFAELKLLDVPLDLRSNGGAGQHKITLQFDKVSLTIGTLLWTPLTIPPSSPQMSLALPAACEEQYYQLNDSTLIHESLAESPWAMHIPRMLLQTWIADEQRLIDRFTSLIPTAPDMHVIRLRQLDVHKQLMCYYREELEAVHALINNGAGKGQVLRKSVEKAGHKWQMVTLNCAVQRMKVIPPPAPATPPTVTTSTPRSKRSSMMSTATTGSSSSSSSLTTAGMPEASYSVVTFGAPAAHALGFPTSSATDPISGAAAAFLLGTSPSTTPSKDDPLLSSAAASISAQHRRDLGLRHAAFTDSIRTLQSLTLETFTGAKAQNVAALVTKVGTAAKDVATLVMAVASSLKDLDVETLGGFQAHVTEVGCQLVEEVIPLLAVRGQQLALLLDGQSFEAFAETLAKLADHVTLAHDSAVALLDHHMLLMDATNVSPSGWQTSRRRKDWVFSQMLGAIVTGLEETVRGWWVSDKVNGGAETGFRFTSAAWAQWVQVGWLAGLESLLSSQGDELGMLTDFRNALADVEDSVRVALHPVEDGESKAVIEWSLEDRIRISGERGDLIVSVGVPHVVYNAIPRRDAKARMHAVLFTQGINEQQTLSNVFGSGIKQQDAINRSSYSKLARYVATLREYVGTLVAQNLVGPISSRSFFEYVTMLVVHFDQILAGSEIKLAGVMSTIVDESQLSGGSSPMSASGSGSGGSGSGMSGAMGGLRRALSAVAGGSRAKNTDILVMAAHITRVLGSLHLLMAGDVEVHDRLPAFGSHPSTTTRFTSCKSAKDRSSMAVTLEQCFVLQAAHLMSPGDFEGMLTAMRACGTRIRNVEKNVGKPAYAFNALQWNILPRLYRPPKYTINQGAES</sequence>
<dbReference type="InterPro" id="IPR011993">
    <property type="entry name" value="PH-like_dom_sf"/>
</dbReference>
<evidence type="ECO:0000256" key="3">
    <source>
        <dbReference type="SAM" id="MobiDB-lite"/>
    </source>
</evidence>
<dbReference type="STRING" id="765915.A0A1Y2HST4"/>
<reference evidence="5 6" key="1">
    <citation type="submission" date="2016-07" db="EMBL/GenBank/DDBJ databases">
        <title>Pervasive Adenine N6-methylation of Active Genes in Fungi.</title>
        <authorList>
            <consortium name="DOE Joint Genome Institute"/>
            <person name="Mondo S.J."/>
            <person name="Dannebaum R.O."/>
            <person name="Kuo R.C."/>
            <person name="Labutti K."/>
            <person name="Haridas S."/>
            <person name="Kuo A."/>
            <person name="Salamov A."/>
            <person name="Ahrendt S.R."/>
            <person name="Lipzen A."/>
            <person name="Sullivan W."/>
            <person name="Andreopoulos W.B."/>
            <person name="Clum A."/>
            <person name="Lindquist E."/>
            <person name="Daum C."/>
            <person name="Ramamoorthy G.K."/>
            <person name="Gryganskyi A."/>
            <person name="Culley D."/>
            <person name="Magnuson J.K."/>
            <person name="James T.Y."/>
            <person name="O'Malley M.A."/>
            <person name="Stajich J.E."/>
            <person name="Spatafora J.W."/>
            <person name="Visel A."/>
            <person name="Grigoriev I.V."/>
        </authorList>
    </citation>
    <scope>NUCLEOTIDE SEQUENCE [LARGE SCALE GENOMIC DNA]</scope>
    <source>
        <strain evidence="5 6">PL171</strain>
    </source>
</reference>
<name>A0A1Y2HST4_9FUNG</name>
<dbReference type="GO" id="GO:0016316">
    <property type="term" value="F:phosphatidylinositol-3,4-bisphosphate 4-phosphatase activity"/>
    <property type="evidence" value="ECO:0007669"/>
    <property type="project" value="InterPro"/>
</dbReference>
<evidence type="ECO:0000256" key="1">
    <source>
        <dbReference type="ARBA" id="ARBA00022801"/>
    </source>
</evidence>
<proteinExistence type="predicted"/>
<gene>
    <name evidence="5" type="ORF">BCR44DRAFT_1429719</name>
</gene>
<evidence type="ECO:0000256" key="2">
    <source>
        <dbReference type="ARBA" id="ARBA00023098"/>
    </source>
</evidence>
<evidence type="ECO:0000313" key="5">
    <source>
        <dbReference type="EMBL" id="ORZ37676.1"/>
    </source>
</evidence>
<evidence type="ECO:0000259" key="4">
    <source>
        <dbReference type="PROSITE" id="PS50003"/>
    </source>
</evidence>
<dbReference type="PANTHER" id="PTHR12187">
    <property type="entry name" value="AGAP000124-PA"/>
    <property type="match status" value="1"/>
</dbReference>
<feature type="region of interest" description="Disordered" evidence="3">
    <location>
        <begin position="478"/>
        <end position="517"/>
    </location>
</feature>
<feature type="domain" description="PH" evidence="4">
    <location>
        <begin position="17"/>
        <end position="136"/>
    </location>
</feature>
<dbReference type="Gene3D" id="2.30.29.30">
    <property type="entry name" value="Pleckstrin-homology domain (PH domain)/Phosphotyrosine-binding domain (PTB)"/>
    <property type="match status" value="1"/>
</dbReference>
<feature type="compositionally biased region" description="Polar residues" evidence="3">
    <location>
        <begin position="184"/>
        <end position="199"/>
    </location>
</feature>
<dbReference type="InterPro" id="IPR001849">
    <property type="entry name" value="PH_domain"/>
</dbReference>
<dbReference type="OrthoDB" id="159395at2759"/>
<dbReference type="Pfam" id="PF00169">
    <property type="entry name" value="PH"/>
    <property type="match status" value="1"/>
</dbReference>
<dbReference type="PANTHER" id="PTHR12187:SF11">
    <property type="entry name" value="PHOSPHATIDYLINOSITOL-3,4-BISPHOSPHATE 4-PHOSPHATASE"/>
    <property type="match status" value="1"/>
</dbReference>
<dbReference type="AlphaFoldDB" id="A0A1Y2HST4"/>
<dbReference type="Proteomes" id="UP000193411">
    <property type="component" value="Unassembled WGS sequence"/>
</dbReference>
<dbReference type="EMBL" id="MCFL01000011">
    <property type="protein sequence ID" value="ORZ37676.1"/>
    <property type="molecule type" value="Genomic_DNA"/>
</dbReference>
<feature type="region of interest" description="Disordered" evidence="3">
    <location>
        <begin position="154"/>
        <end position="199"/>
    </location>
</feature>
<comment type="caution">
    <text evidence="5">The sequence shown here is derived from an EMBL/GenBank/DDBJ whole genome shotgun (WGS) entry which is preliminary data.</text>
</comment>
<feature type="compositionally biased region" description="Low complexity" evidence="3">
    <location>
        <begin position="487"/>
        <end position="517"/>
    </location>
</feature>
<dbReference type="SUPFAM" id="SSF50729">
    <property type="entry name" value="PH domain-like"/>
    <property type="match status" value="1"/>
</dbReference>
<evidence type="ECO:0000313" key="6">
    <source>
        <dbReference type="Proteomes" id="UP000193411"/>
    </source>
</evidence>
<protein>
    <recommendedName>
        <fullName evidence="4">PH domain-containing protein</fullName>
    </recommendedName>
</protein>
<keyword evidence="1" id="KW-0378">Hydrolase</keyword>
<dbReference type="GO" id="GO:0005737">
    <property type="term" value="C:cytoplasm"/>
    <property type="evidence" value="ECO:0007669"/>
    <property type="project" value="TreeGrafter"/>
</dbReference>
<feature type="compositionally biased region" description="Polar residues" evidence="3">
    <location>
        <begin position="159"/>
        <end position="171"/>
    </location>
</feature>
<dbReference type="PROSITE" id="PS50003">
    <property type="entry name" value="PH_DOMAIN"/>
    <property type="match status" value="1"/>
</dbReference>
<keyword evidence="6" id="KW-1185">Reference proteome</keyword>
<dbReference type="SMART" id="SM00233">
    <property type="entry name" value="PH"/>
    <property type="match status" value="1"/>
</dbReference>
<organism evidence="5 6">
    <name type="scientific">Catenaria anguillulae PL171</name>
    <dbReference type="NCBI Taxonomy" id="765915"/>
    <lineage>
        <taxon>Eukaryota</taxon>
        <taxon>Fungi</taxon>
        <taxon>Fungi incertae sedis</taxon>
        <taxon>Blastocladiomycota</taxon>
        <taxon>Blastocladiomycetes</taxon>
        <taxon>Blastocladiales</taxon>
        <taxon>Catenariaceae</taxon>
        <taxon>Catenaria</taxon>
    </lineage>
</organism>
<feature type="compositionally biased region" description="Gly residues" evidence="3">
    <location>
        <begin position="990"/>
        <end position="1000"/>
    </location>
</feature>
<feature type="region of interest" description="Disordered" evidence="3">
    <location>
        <begin position="979"/>
        <end position="1000"/>
    </location>
</feature>
<keyword evidence="2" id="KW-0443">Lipid metabolism</keyword>